<comment type="caution">
    <text evidence="2">The sequence shown here is derived from an EMBL/GenBank/DDBJ whole genome shotgun (WGS) entry which is preliminary data.</text>
</comment>
<dbReference type="AlphaFoldDB" id="A0A8S1VWE2"/>
<name>A0A8S1VWE2_PAROT</name>
<evidence type="ECO:0000313" key="2">
    <source>
        <dbReference type="EMBL" id="CAD8180162.1"/>
    </source>
</evidence>
<dbReference type="EMBL" id="CAJJDP010000073">
    <property type="protein sequence ID" value="CAD8180162.1"/>
    <property type="molecule type" value="Genomic_DNA"/>
</dbReference>
<evidence type="ECO:0000313" key="3">
    <source>
        <dbReference type="Proteomes" id="UP000683925"/>
    </source>
</evidence>
<reference evidence="2" key="1">
    <citation type="submission" date="2021-01" db="EMBL/GenBank/DDBJ databases">
        <authorList>
            <consortium name="Genoscope - CEA"/>
            <person name="William W."/>
        </authorList>
    </citation>
    <scope>NUCLEOTIDE SEQUENCE</scope>
</reference>
<evidence type="ECO:0008006" key="4">
    <source>
        <dbReference type="Google" id="ProtNLM"/>
    </source>
</evidence>
<protein>
    <recommendedName>
        <fullName evidence="4">Transmembrane protein</fullName>
    </recommendedName>
</protein>
<sequence length="563" mass="66674">MLYKLLSCIKCLTLKRATSLLQLLIVCIVITLCLIVLTVNRVMMDALIQEISDKLLFKYNFQEYEIQTEMLKNQINWPIAKRFQMMKTFGIIYQDQKTSMILNQNPLECPIFLGIPQEQFDTLFELPEFCVSNQQTQQEIERHRFNLFINQLNQLLIPLTWSPINDLYMSSTDSSQFFASCPPFFNIPTFNPHDRPWYQHHMDKSKESSQLVQVSNLYQSFGSNEYGFTITYSLLSSCQGCQDEQRIDGVMGYDLGFREIQNQLNFKSFGYFILNKLGQIIHTNYIETFKLKLNESLAYIYQQNLTGFSQVDWDQIQFQAKNQPYLNNCSFQIHHLCRYNSIFNEDIILHVLNLNSDFYLVIFQNVTIQQQNIHESNQRKNEIIHSFQTYLIYLVIASFIFLVVSWIGLYFFFRPIKEFRLAFLSQLYSKFSSYNSLMKIQSLFQRSSYFGLALKNLKSKINDINSRKCENCYLIENFKYPKSQLTVEYYQIKNQIKFVNVNENRNLLGYQDQNEKAQVQQSTIFQELRQQLFSYISSSQTIQSEIDENIQLINEPINTQRLL</sequence>
<feature type="transmembrane region" description="Helical" evidence="1">
    <location>
        <begin position="20"/>
        <end position="39"/>
    </location>
</feature>
<organism evidence="2 3">
    <name type="scientific">Paramecium octaurelia</name>
    <dbReference type="NCBI Taxonomy" id="43137"/>
    <lineage>
        <taxon>Eukaryota</taxon>
        <taxon>Sar</taxon>
        <taxon>Alveolata</taxon>
        <taxon>Ciliophora</taxon>
        <taxon>Intramacronucleata</taxon>
        <taxon>Oligohymenophorea</taxon>
        <taxon>Peniculida</taxon>
        <taxon>Parameciidae</taxon>
        <taxon>Paramecium</taxon>
    </lineage>
</organism>
<keyword evidence="1" id="KW-0812">Transmembrane</keyword>
<gene>
    <name evidence="2" type="ORF">POCTA_138.1.T0740176</name>
</gene>
<evidence type="ECO:0000256" key="1">
    <source>
        <dbReference type="SAM" id="Phobius"/>
    </source>
</evidence>
<proteinExistence type="predicted"/>
<accession>A0A8S1VWE2</accession>
<keyword evidence="1" id="KW-1133">Transmembrane helix</keyword>
<feature type="transmembrane region" description="Helical" evidence="1">
    <location>
        <begin position="390"/>
        <end position="413"/>
    </location>
</feature>
<dbReference type="OMA" id="NEPINTQ"/>
<keyword evidence="1" id="KW-0472">Membrane</keyword>
<keyword evidence="3" id="KW-1185">Reference proteome</keyword>
<dbReference type="Proteomes" id="UP000683925">
    <property type="component" value="Unassembled WGS sequence"/>
</dbReference>
<dbReference type="OrthoDB" id="298881at2759"/>